<gene>
    <name evidence="2" type="ORF">DK846_15230</name>
</gene>
<dbReference type="AlphaFoldDB" id="A0A2V2MY01"/>
<dbReference type="PANTHER" id="PTHR38813">
    <property type="match status" value="1"/>
</dbReference>
<reference evidence="2 3" key="1">
    <citation type="submission" date="2018-05" db="EMBL/GenBank/DDBJ databases">
        <title>Draft genome of Methanospirillum lacunae Ki8-1.</title>
        <authorList>
            <person name="Dueholm M.S."/>
            <person name="Nielsen P.H."/>
            <person name="Bakmann L.F."/>
            <person name="Otzen D.E."/>
        </authorList>
    </citation>
    <scope>NUCLEOTIDE SEQUENCE [LARGE SCALE GENOMIC DNA]</scope>
    <source>
        <strain evidence="2 3">Ki8-1</strain>
    </source>
</reference>
<dbReference type="InterPro" id="IPR007712">
    <property type="entry name" value="RelE/ParE_toxin"/>
</dbReference>
<sequence length="88" mass="10612">MEYRVQFTHRAEKSFIKLPITTRIRIEIALENLASDPFHYHNVRKIKGCPPDKPRYRMRIGEYRLTYRIMDDRLIICVVAVGKKENYE</sequence>
<dbReference type="InterPro" id="IPR035093">
    <property type="entry name" value="RelE/ParE_toxin_dom_sf"/>
</dbReference>
<organism evidence="2 3">
    <name type="scientific">Methanospirillum lacunae</name>
    <dbReference type="NCBI Taxonomy" id="668570"/>
    <lineage>
        <taxon>Archaea</taxon>
        <taxon>Methanobacteriati</taxon>
        <taxon>Methanobacteriota</taxon>
        <taxon>Stenosarchaea group</taxon>
        <taxon>Methanomicrobia</taxon>
        <taxon>Methanomicrobiales</taxon>
        <taxon>Methanospirillaceae</taxon>
        <taxon>Methanospirillum</taxon>
    </lineage>
</organism>
<protein>
    <submittedName>
        <fullName evidence="2">Type II toxin-antitoxin system mRNA interferase toxin, RelE/StbE family</fullName>
    </submittedName>
</protein>
<evidence type="ECO:0000256" key="1">
    <source>
        <dbReference type="ARBA" id="ARBA00022649"/>
    </source>
</evidence>
<evidence type="ECO:0000313" key="3">
    <source>
        <dbReference type="Proteomes" id="UP000245657"/>
    </source>
</evidence>
<name>A0A2V2MY01_9EURY</name>
<keyword evidence="1" id="KW-1277">Toxin-antitoxin system</keyword>
<proteinExistence type="predicted"/>
<dbReference type="GeneID" id="97548979"/>
<dbReference type="SUPFAM" id="SSF143011">
    <property type="entry name" value="RelE-like"/>
    <property type="match status" value="1"/>
</dbReference>
<dbReference type="OrthoDB" id="97626at2157"/>
<comment type="caution">
    <text evidence="2">The sequence shown here is derived from an EMBL/GenBank/DDBJ whole genome shotgun (WGS) entry which is preliminary data.</text>
</comment>
<dbReference type="Proteomes" id="UP000245657">
    <property type="component" value="Unassembled WGS sequence"/>
</dbReference>
<dbReference type="InterPro" id="IPR052747">
    <property type="entry name" value="TA_system_RelE_toxin"/>
</dbReference>
<dbReference type="Pfam" id="PF05016">
    <property type="entry name" value="ParE_toxin"/>
    <property type="match status" value="1"/>
</dbReference>
<dbReference type="Gene3D" id="3.30.2310.20">
    <property type="entry name" value="RelE-like"/>
    <property type="match status" value="1"/>
</dbReference>
<keyword evidence="3" id="KW-1185">Reference proteome</keyword>
<dbReference type="PANTHER" id="PTHR38813:SF1">
    <property type="entry name" value="TOXIN RELE1-RELATED"/>
    <property type="match status" value="1"/>
</dbReference>
<accession>A0A2V2MY01</accession>
<evidence type="ECO:0000313" key="2">
    <source>
        <dbReference type="EMBL" id="PWR70266.1"/>
    </source>
</evidence>
<dbReference type="EMBL" id="QGMY01000015">
    <property type="protein sequence ID" value="PWR70266.1"/>
    <property type="molecule type" value="Genomic_DNA"/>
</dbReference>
<dbReference type="RefSeq" id="WP_109969860.1">
    <property type="nucleotide sequence ID" value="NZ_CP176093.1"/>
</dbReference>